<reference evidence="1 2" key="1">
    <citation type="submission" date="2015-07" db="EMBL/GenBank/DDBJ databases">
        <title>The genome of the fungus Escovopsis weberi, a specialized disease agent of ant agriculture.</title>
        <authorList>
            <person name="de Man T.J."/>
            <person name="Stajich J.E."/>
            <person name="Kubicek C.P."/>
            <person name="Chenthamara K."/>
            <person name="Atanasova L."/>
            <person name="Druzhinina I.S."/>
            <person name="Birnbaum S."/>
            <person name="Barribeau S.M."/>
            <person name="Teiling C."/>
            <person name="Suen G."/>
            <person name="Currie C."/>
            <person name="Gerardo N.M."/>
        </authorList>
    </citation>
    <scope>NUCLEOTIDE SEQUENCE [LARGE SCALE GENOMIC DNA]</scope>
</reference>
<gene>
    <name evidence="1" type="ORF">ESCO_005404</name>
</gene>
<dbReference type="EMBL" id="LGSR01000017">
    <property type="protein sequence ID" value="KOS20377.1"/>
    <property type="molecule type" value="Genomic_DNA"/>
</dbReference>
<protein>
    <submittedName>
        <fullName evidence="1">Uncharacterized protein</fullName>
    </submittedName>
</protein>
<dbReference type="OrthoDB" id="10039566at2759"/>
<comment type="caution">
    <text evidence="1">The sequence shown here is derived from an EMBL/GenBank/DDBJ whole genome shotgun (WGS) entry which is preliminary data.</text>
</comment>
<evidence type="ECO:0000313" key="1">
    <source>
        <dbReference type="EMBL" id="KOS20377.1"/>
    </source>
</evidence>
<accession>A0A0M8N035</accession>
<name>A0A0M8N035_ESCWE</name>
<organism evidence="1 2">
    <name type="scientific">Escovopsis weberi</name>
    <dbReference type="NCBI Taxonomy" id="150374"/>
    <lineage>
        <taxon>Eukaryota</taxon>
        <taxon>Fungi</taxon>
        <taxon>Dikarya</taxon>
        <taxon>Ascomycota</taxon>
        <taxon>Pezizomycotina</taxon>
        <taxon>Sordariomycetes</taxon>
        <taxon>Hypocreomycetidae</taxon>
        <taxon>Hypocreales</taxon>
        <taxon>Hypocreaceae</taxon>
        <taxon>Escovopsis</taxon>
    </lineage>
</organism>
<sequence>MNIGDSQLFKDFARPVLAQSTRGPLGILSGLSRSLGIDDARLEVFSITITNVTQEAISVSIHGRIAGTEPLSTISSLELDMVMRDSCFARLVAPKTRSGLASAGILIQGQRVEVLDPILFRAFIHDVIVNRVTRLRLVAAQCTATSFGGGTSYGLDLRPAPCFNVRLEKAHGREP</sequence>
<dbReference type="Proteomes" id="UP000053831">
    <property type="component" value="Unassembled WGS sequence"/>
</dbReference>
<dbReference type="AlphaFoldDB" id="A0A0M8N035"/>
<proteinExistence type="predicted"/>
<evidence type="ECO:0000313" key="2">
    <source>
        <dbReference type="Proteomes" id="UP000053831"/>
    </source>
</evidence>
<keyword evidence="2" id="KW-1185">Reference proteome</keyword>